<reference evidence="1 2" key="1">
    <citation type="submission" date="2014-09" db="EMBL/GenBank/DDBJ databases">
        <title>Sporocytophaga myxococcoides PG-01 genome sequencing.</title>
        <authorList>
            <person name="Liu L."/>
            <person name="Gao P.J."/>
            <person name="Chen G.J."/>
            <person name="Wang L.S."/>
        </authorList>
    </citation>
    <scope>NUCLEOTIDE SEQUENCE [LARGE SCALE GENOMIC DNA]</scope>
    <source>
        <strain evidence="1 2">PG-01</strain>
    </source>
</reference>
<dbReference type="OrthoDB" id="1524821at2"/>
<organism evidence="1 2">
    <name type="scientific">Sporocytophaga myxococcoides</name>
    <dbReference type="NCBI Taxonomy" id="153721"/>
    <lineage>
        <taxon>Bacteria</taxon>
        <taxon>Pseudomonadati</taxon>
        <taxon>Bacteroidota</taxon>
        <taxon>Cytophagia</taxon>
        <taxon>Cytophagales</taxon>
        <taxon>Cytophagaceae</taxon>
        <taxon>Sporocytophaga</taxon>
    </lineage>
</organism>
<name>A0A098LDG1_9BACT</name>
<dbReference type="AlphaFoldDB" id="A0A098LDG1"/>
<keyword evidence="2" id="KW-1185">Reference proteome</keyword>
<dbReference type="STRING" id="153721.MYP_2198"/>
<proteinExistence type="predicted"/>
<dbReference type="Proteomes" id="UP000030185">
    <property type="component" value="Unassembled WGS sequence"/>
</dbReference>
<evidence type="ECO:0000313" key="2">
    <source>
        <dbReference type="Proteomes" id="UP000030185"/>
    </source>
</evidence>
<sequence>MKGLRTFDIEIVSLSNSKHYYDYTLDSTFFENFEDSLLEKGQLKVTVMLNKSETMIQASIAVEGWVELICDRSLDPFEYQINTNDQIIFKYGKEYAEISEEIITIPFETQKLNLSQFIYEFIGLAVPMKKLHPKFIKEEEEENDEEETLLIYSTPIDLDEDELKDDEIDPRWDILNKLKK</sequence>
<evidence type="ECO:0008006" key="3">
    <source>
        <dbReference type="Google" id="ProtNLM"/>
    </source>
</evidence>
<dbReference type="InterPro" id="IPR003772">
    <property type="entry name" value="YceD"/>
</dbReference>
<gene>
    <name evidence="1" type="ORF">MYP_2198</name>
</gene>
<comment type="caution">
    <text evidence="1">The sequence shown here is derived from an EMBL/GenBank/DDBJ whole genome shotgun (WGS) entry which is preliminary data.</text>
</comment>
<accession>A0A098LDG1</accession>
<dbReference type="EMBL" id="BBLT01000004">
    <property type="protein sequence ID" value="GAL84970.1"/>
    <property type="molecule type" value="Genomic_DNA"/>
</dbReference>
<dbReference type="Pfam" id="PF02620">
    <property type="entry name" value="YceD"/>
    <property type="match status" value="1"/>
</dbReference>
<evidence type="ECO:0000313" key="1">
    <source>
        <dbReference type="EMBL" id="GAL84970.1"/>
    </source>
</evidence>
<dbReference type="eggNOG" id="COG1399">
    <property type="taxonomic scope" value="Bacteria"/>
</dbReference>
<protein>
    <recommendedName>
        <fullName evidence="3">DUF177 domain-containing protein</fullName>
    </recommendedName>
</protein>